<dbReference type="SUPFAM" id="SSF52540">
    <property type="entry name" value="P-loop containing nucleoside triphosphate hydrolases"/>
    <property type="match status" value="1"/>
</dbReference>
<evidence type="ECO:0000313" key="2">
    <source>
        <dbReference type="Proteomes" id="UP001501581"/>
    </source>
</evidence>
<dbReference type="InterPro" id="IPR027417">
    <property type="entry name" value="P-loop_NTPase"/>
</dbReference>
<dbReference type="Pfam" id="PF13671">
    <property type="entry name" value="AAA_33"/>
    <property type="match status" value="1"/>
</dbReference>
<protein>
    <submittedName>
        <fullName evidence="1">Zeta toxin family protein</fullName>
    </submittedName>
</protein>
<sequence>MTTPVLHLLAGSNGSGKTTLAQQVLLPLTHLPFVNADLIAEHLWPGDRDAQARGALEVSQLAAERRDFLLRRRASFVTETVFSHASKVALVRQAQDLGYAVTLHVVMIPEDLAVARVSDRVDAGGHQVPEQKIRARYRRVFPLVAQALRATDRGVVYDNSSLDEPFRRVARLQYGQVVGDPQWPSWTPAAIARLRLG</sequence>
<dbReference type="RefSeq" id="WP_343990915.1">
    <property type="nucleotide sequence ID" value="NZ_BAAALG010000002.1"/>
</dbReference>
<keyword evidence="2" id="KW-1185">Reference proteome</keyword>
<name>A0ABP4E7M1_9ACTN</name>
<dbReference type="PANTHER" id="PTHR39206:SF1">
    <property type="entry name" value="SLL8004 PROTEIN"/>
    <property type="match status" value="1"/>
</dbReference>
<proteinExistence type="predicted"/>
<comment type="caution">
    <text evidence="1">The sequence shown here is derived from an EMBL/GenBank/DDBJ whole genome shotgun (WGS) entry which is preliminary data.</text>
</comment>
<accession>A0ABP4E7M1</accession>
<dbReference type="Gene3D" id="3.40.50.300">
    <property type="entry name" value="P-loop containing nucleotide triphosphate hydrolases"/>
    <property type="match status" value="1"/>
</dbReference>
<evidence type="ECO:0000313" key="1">
    <source>
        <dbReference type="EMBL" id="GAA1092563.1"/>
    </source>
</evidence>
<organism evidence="1 2">
    <name type="scientific">Nocardioides dubius</name>
    <dbReference type="NCBI Taxonomy" id="317019"/>
    <lineage>
        <taxon>Bacteria</taxon>
        <taxon>Bacillati</taxon>
        <taxon>Actinomycetota</taxon>
        <taxon>Actinomycetes</taxon>
        <taxon>Propionibacteriales</taxon>
        <taxon>Nocardioidaceae</taxon>
        <taxon>Nocardioides</taxon>
    </lineage>
</organism>
<dbReference type="PANTHER" id="PTHR39206">
    <property type="entry name" value="SLL8004 PROTEIN"/>
    <property type="match status" value="1"/>
</dbReference>
<gene>
    <name evidence="1" type="ORF">GCM10009668_04500</name>
</gene>
<dbReference type="Proteomes" id="UP001501581">
    <property type="component" value="Unassembled WGS sequence"/>
</dbReference>
<dbReference type="EMBL" id="BAAALG010000002">
    <property type="protein sequence ID" value="GAA1092563.1"/>
    <property type="molecule type" value="Genomic_DNA"/>
</dbReference>
<reference evidence="2" key="1">
    <citation type="journal article" date="2019" name="Int. J. Syst. Evol. Microbiol.">
        <title>The Global Catalogue of Microorganisms (GCM) 10K type strain sequencing project: providing services to taxonomists for standard genome sequencing and annotation.</title>
        <authorList>
            <consortium name="The Broad Institute Genomics Platform"/>
            <consortium name="The Broad Institute Genome Sequencing Center for Infectious Disease"/>
            <person name="Wu L."/>
            <person name="Ma J."/>
        </authorList>
    </citation>
    <scope>NUCLEOTIDE SEQUENCE [LARGE SCALE GENOMIC DNA]</scope>
    <source>
        <strain evidence="2">JCM 13008</strain>
    </source>
</reference>